<dbReference type="PROSITE" id="PS50885">
    <property type="entry name" value="HAMP"/>
    <property type="match status" value="1"/>
</dbReference>
<feature type="coiled-coil region" evidence="10">
    <location>
        <begin position="237"/>
        <end position="271"/>
    </location>
</feature>
<dbReference type="Proteomes" id="UP001222770">
    <property type="component" value="Unassembled WGS sequence"/>
</dbReference>
<gene>
    <name evidence="15" type="ORF">POM99_10145</name>
</gene>
<evidence type="ECO:0000259" key="14">
    <source>
        <dbReference type="PROSITE" id="PS50885"/>
    </source>
</evidence>
<feature type="domain" description="HAMP" evidence="14">
    <location>
        <begin position="193"/>
        <end position="245"/>
    </location>
</feature>
<dbReference type="InterPro" id="IPR036890">
    <property type="entry name" value="HATPase_C_sf"/>
</dbReference>
<dbReference type="SMART" id="SM00387">
    <property type="entry name" value="HATPase_c"/>
    <property type="match status" value="1"/>
</dbReference>
<comment type="subcellular location">
    <subcellularLocation>
        <location evidence="2">Membrane</location>
    </subcellularLocation>
</comment>
<dbReference type="EMBL" id="JAROCY010000008">
    <property type="protein sequence ID" value="MDF8333562.1"/>
    <property type="molecule type" value="Genomic_DNA"/>
</dbReference>
<dbReference type="InterPro" id="IPR005467">
    <property type="entry name" value="His_kinase_dom"/>
</dbReference>
<keyword evidence="16" id="KW-1185">Reference proteome</keyword>
<keyword evidence="4" id="KW-0597">Phosphoprotein</keyword>
<proteinExistence type="predicted"/>
<dbReference type="InterPro" id="IPR003661">
    <property type="entry name" value="HisK_dim/P_dom"/>
</dbReference>
<evidence type="ECO:0000256" key="8">
    <source>
        <dbReference type="ARBA" id="ARBA00022840"/>
    </source>
</evidence>
<sequence length="512" mass="54769">MRTRVALALLGTALVVAVPAALAGRALVDVRTEDARAAHASAALARYLRLSALGSDIERKVAEGKLESPAERTTAASAVMVEVDAIRAATRSELGIIADGDFDSPRRNEMFDEETLQQASISRVESSLIATIQGRPDEIWHEAIRFGVAGEENEIRGSQQRAIAAFQKAQLLFMGVAVAVTLAALAAFFWFRREVFAPLEALQDGTRRLGTGEPGVAVAPAGPPEFREIGESFNTMARQVSASAAEMAAANERLEAEVRSRTAQLEQANASLLRVNALRRDFLADTSHELRTPLSVLTSEIDTALRRNDTSVDALRATLGRAGRTAETMRRLVDDLLQVARAESPLLPVDCVRSDIAGLVHQCVEDFEPLFRADGGSLSVANAPPRLIGCIDPHRIAQVLRIFVDNVLKHSEGPPRAVFRIARSGDRIAISLSDEGAGIPQEDLPHLLDRFRSRDCRAGGLGIGLAIASAIADVHGGSISLESVPGTGTTVTLHLTIDGSCQTVSRQSPEIA</sequence>
<keyword evidence="8" id="KW-0067">ATP-binding</keyword>
<evidence type="ECO:0000259" key="13">
    <source>
        <dbReference type="PROSITE" id="PS50109"/>
    </source>
</evidence>
<dbReference type="Gene3D" id="6.10.340.10">
    <property type="match status" value="1"/>
</dbReference>
<dbReference type="GO" id="GO:0016301">
    <property type="term" value="F:kinase activity"/>
    <property type="evidence" value="ECO:0007669"/>
    <property type="project" value="UniProtKB-KW"/>
</dbReference>
<evidence type="ECO:0000256" key="3">
    <source>
        <dbReference type="ARBA" id="ARBA00012438"/>
    </source>
</evidence>
<dbReference type="Pfam" id="PF02518">
    <property type="entry name" value="HATPase_c"/>
    <property type="match status" value="1"/>
</dbReference>
<feature type="chain" id="PRO_5046312372" description="histidine kinase" evidence="12">
    <location>
        <begin position="24"/>
        <end position="512"/>
    </location>
</feature>
<evidence type="ECO:0000256" key="12">
    <source>
        <dbReference type="SAM" id="SignalP"/>
    </source>
</evidence>
<dbReference type="CDD" id="cd06225">
    <property type="entry name" value="HAMP"/>
    <property type="match status" value="1"/>
</dbReference>
<evidence type="ECO:0000313" key="16">
    <source>
        <dbReference type="Proteomes" id="UP001222770"/>
    </source>
</evidence>
<evidence type="ECO:0000256" key="1">
    <source>
        <dbReference type="ARBA" id="ARBA00000085"/>
    </source>
</evidence>
<dbReference type="Pfam" id="PF00672">
    <property type="entry name" value="HAMP"/>
    <property type="match status" value="1"/>
</dbReference>
<dbReference type="RefSeq" id="WP_277277378.1">
    <property type="nucleotide sequence ID" value="NZ_JAROCY010000008.1"/>
</dbReference>
<dbReference type="InterPro" id="IPR003660">
    <property type="entry name" value="HAMP_dom"/>
</dbReference>
<dbReference type="PANTHER" id="PTHR42878:SF7">
    <property type="entry name" value="SENSOR HISTIDINE KINASE GLRK"/>
    <property type="match status" value="1"/>
</dbReference>
<evidence type="ECO:0000256" key="11">
    <source>
        <dbReference type="SAM" id="Phobius"/>
    </source>
</evidence>
<name>A0ABT6CI16_9SPHN</name>
<evidence type="ECO:0000256" key="2">
    <source>
        <dbReference type="ARBA" id="ARBA00004370"/>
    </source>
</evidence>
<evidence type="ECO:0000256" key="9">
    <source>
        <dbReference type="ARBA" id="ARBA00023012"/>
    </source>
</evidence>
<evidence type="ECO:0000256" key="7">
    <source>
        <dbReference type="ARBA" id="ARBA00022777"/>
    </source>
</evidence>
<dbReference type="EC" id="2.7.13.3" evidence="3"/>
<dbReference type="Gene3D" id="1.10.287.130">
    <property type="match status" value="1"/>
</dbReference>
<dbReference type="SUPFAM" id="SSF47384">
    <property type="entry name" value="Homodimeric domain of signal transducing histidine kinase"/>
    <property type="match status" value="1"/>
</dbReference>
<dbReference type="InterPro" id="IPR036097">
    <property type="entry name" value="HisK_dim/P_sf"/>
</dbReference>
<feature type="signal peptide" evidence="12">
    <location>
        <begin position="1"/>
        <end position="23"/>
    </location>
</feature>
<keyword evidence="11" id="KW-0812">Transmembrane</keyword>
<dbReference type="SUPFAM" id="SSF55874">
    <property type="entry name" value="ATPase domain of HSP90 chaperone/DNA topoisomerase II/histidine kinase"/>
    <property type="match status" value="1"/>
</dbReference>
<keyword evidence="6" id="KW-0547">Nucleotide-binding</keyword>
<evidence type="ECO:0000256" key="5">
    <source>
        <dbReference type="ARBA" id="ARBA00022679"/>
    </source>
</evidence>
<dbReference type="InterPro" id="IPR003594">
    <property type="entry name" value="HATPase_dom"/>
</dbReference>
<dbReference type="InterPro" id="IPR050351">
    <property type="entry name" value="BphY/WalK/GraS-like"/>
</dbReference>
<evidence type="ECO:0000313" key="15">
    <source>
        <dbReference type="EMBL" id="MDF8333562.1"/>
    </source>
</evidence>
<comment type="catalytic activity">
    <reaction evidence="1">
        <text>ATP + protein L-histidine = ADP + protein N-phospho-L-histidine.</text>
        <dbReference type="EC" id="2.7.13.3"/>
    </reaction>
</comment>
<keyword evidence="10" id="KW-0175">Coiled coil</keyword>
<dbReference type="CDD" id="cd00082">
    <property type="entry name" value="HisKA"/>
    <property type="match status" value="1"/>
</dbReference>
<keyword evidence="7 15" id="KW-0418">Kinase</keyword>
<dbReference type="Gene3D" id="3.30.565.10">
    <property type="entry name" value="Histidine kinase-like ATPase, C-terminal domain"/>
    <property type="match status" value="1"/>
</dbReference>
<feature type="transmembrane region" description="Helical" evidence="11">
    <location>
        <begin position="171"/>
        <end position="191"/>
    </location>
</feature>
<keyword evidence="12" id="KW-0732">Signal</keyword>
<organism evidence="15 16">
    <name type="scientific">Novosphingobium cyanobacteriorum</name>
    <dbReference type="NCBI Taxonomy" id="3024215"/>
    <lineage>
        <taxon>Bacteria</taxon>
        <taxon>Pseudomonadati</taxon>
        <taxon>Pseudomonadota</taxon>
        <taxon>Alphaproteobacteria</taxon>
        <taxon>Sphingomonadales</taxon>
        <taxon>Sphingomonadaceae</taxon>
        <taxon>Novosphingobium</taxon>
    </lineage>
</organism>
<dbReference type="InterPro" id="IPR004358">
    <property type="entry name" value="Sig_transdc_His_kin-like_C"/>
</dbReference>
<comment type="caution">
    <text evidence="15">The sequence shown here is derived from an EMBL/GenBank/DDBJ whole genome shotgun (WGS) entry which is preliminary data.</text>
</comment>
<evidence type="ECO:0000256" key="6">
    <source>
        <dbReference type="ARBA" id="ARBA00022741"/>
    </source>
</evidence>
<protein>
    <recommendedName>
        <fullName evidence="3">histidine kinase</fullName>
        <ecNumber evidence="3">2.7.13.3</ecNumber>
    </recommendedName>
</protein>
<keyword evidence="9" id="KW-0902">Two-component regulatory system</keyword>
<dbReference type="PRINTS" id="PR00344">
    <property type="entry name" value="BCTRLSENSOR"/>
</dbReference>
<dbReference type="PROSITE" id="PS50109">
    <property type="entry name" value="HIS_KIN"/>
    <property type="match status" value="1"/>
</dbReference>
<feature type="domain" description="Histidine kinase" evidence="13">
    <location>
        <begin position="285"/>
        <end position="499"/>
    </location>
</feature>
<dbReference type="SMART" id="SM00388">
    <property type="entry name" value="HisKA"/>
    <property type="match status" value="1"/>
</dbReference>
<dbReference type="Pfam" id="PF00512">
    <property type="entry name" value="HisKA"/>
    <property type="match status" value="1"/>
</dbReference>
<reference evidence="15 16" key="1">
    <citation type="submission" date="2023-03" db="EMBL/GenBank/DDBJ databases">
        <title>Novosphingobium cyanobacteriorum sp. nov., isolated from a eutrophic reservoir during the Microcystis bloom period.</title>
        <authorList>
            <person name="Kang M."/>
            <person name="Le V."/>
            <person name="Ko S.-R."/>
            <person name="Lee S.-A."/>
            <person name="Ahn C.-Y."/>
        </authorList>
    </citation>
    <scope>NUCLEOTIDE SEQUENCE [LARGE SCALE GENOMIC DNA]</scope>
    <source>
        <strain evidence="15 16">HBC54</strain>
    </source>
</reference>
<evidence type="ECO:0000256" key="4">
    <source>
        <dbReference type="ARBA" id="ARBA00022553"/>
    </source>
</evidence>
<keyword evidence="11" id="KW-1133">Transmembrane helix</keyword>
<accession>A0ABT6CI16</accession>
<keyword evidence="11" id="KW-0472">Membrane</keyword>
<dbReference type="PANTHER" id="PTHR42878">
    <property type="entry name" value="TWO-COMPONENT HISTIDINE KINASE"/>
    <property type="match status" value="1"/>
</dbReference>
<dbReference type="SMART" id="SM00304">
    <property type="entry name" value="HAMP"/>
    <property type="match status" value="1"/>
</dbReference>
<evidence type="ECO:0000256" key="10">
    <source>
        <dbReference type="SAM" id="Coils"/>
    </source>
</evidence>
<keyword evidence="5" id="KW-0808">Transferase</keyword>